<gene>
    <name evidence="8" type="ORF">A0O21_08375</name>
</gene>
<dbReference type="KEGG" id="spat:A0O21_08375"/>
<dbReference type="InterPro" id="IPR027417">
    <property type="entry name" value="P-loop_NTPase"/>
</dbReference>
<sequence>MTNAIAIYTDRYRYSLSLSEGQEAVLASSEPCSVLIKSLAAPVTLHCDEQGLTYVYEGKRGSVTDGLKLDGLTFYRAAGDRQVYNLLDKQELLVGDRPGSDLYLKDSPASFWLQRKEQTWELHLLSGELYLNNQRLSLSVRELALGDELSMAGLLIKVYDEELWVSGAFQVSEALAAMPQSHYGFYEGYPDYHRSPRIIYRSSEDPVTINAPEKEPKKPEDGLLRLILPPLVMVSLLIVISIIQPRGIYIIITMAMSTVTVIFAISNYFKRRRQYKRDKKDRVAHYQRYLSDKAVELEGLARRQRQGQFYHYPDPVTLDNLAAQYHHRIYEKTLQQFDALHYRLGLGEVATSYPLKYSQTERSGQTDPLEAQGYQLYQKSRRLSDLPIVANLMQGPVGYTGPRALVLEQLQLMVRQLAFFHSYHDLQFVVVLPEAEVSEWSWLRWLPHAKLQALNVRGLVYNQRTRDQVLTSLNQMLKVRQARQQEGQKEQTLFTPHYVVLVTDRTLIMDHVIMEFFTEDPTALGCSLVFVEDVLSSLSENVQTIITIKDRNKGELVLEEGELRAVPFALDHFPLGYDKEALSRRLAPLNHLQNLKSTIPETVSFLELYGVETVSELGIAERWALHAPHRTLSVPLGLRGQEDVVALDLHEQAHGPHGLIAGTTGSGKSELIQSYILSLAVSFHPYDVGFLLIDYKGGGMAHLFKDLPHLLGTITNLDGAQSRRALIAIDAELKRRQRLFSQYGVNHINAYQKLYKEGEAAEPLPHLFLISDEFAELKANQSDFMDDLVSTARLGRSLGVHLILATQKPSGVVNDQIWSNARFKIALKVANRQDSTEMLKTPDAAEITQTGRAYLQVGNNEVYELFQSAWSGAAYQPEKAAQGIVDQTIYAINGLGQYELLNHDLSGLDGAQTIEEVPTELEAVVAEIGSVAAREHIGELTKPWLPPLEERIYAQDLRPGSFKEHWQEEKASLSALLGFVDLPRLQTQEIISHNFERQGNLLIYSGPGMGKSTLLQTMIMDLAHQHTPENVQFYLFDFGTNGLLPLRRLPHVADSLSLEDTEKLPKFMRRIREEIARRKRLFSRYSAANMTMYRQMSGDRLPYVFLMIDSYDSLREDTEIGPNLEGTIQSVARDGSSLGIYVVITASRSGVIRPALLANMKSRLIFKMTDENETKTLMGRHDYIMEDLPGRGLIRYDGPEVFQAALPARGEEHFELLENLQSLVAQMDSAWQGPRPLPIPVVPEKLTMEEFAAIDSVQAALNEGELPLGLDTVHVESVNLSFKHLKHIVILSENVSALEKVMNYFVTTVNALYTKGHTLVVDVTDDYAYLKEEADVYINGELSKQLFERMQTELEERKHRPKETQTFIIIPDLATFLDHFTTVDKQFKTLFTEGPKYGLHFVVASMKSTFFKSNTIVRILKEDLSTVFLAMRMYDQSFVEHKEDSKESHLAKDQMYFFNRGSYVKIKIIDKEIGD</sequence>
<keyword evidence="1" id="KW-0677">Repeat</keyword>
<dbReference type="PROSITE" id="PS50901">
    <property type="entry name" value="FTSK"/>
    <property type="match status" value="2"/>
</dbReference>
<evidence type="ECO:0000256" key="5">
    <source>
        <dbReference type="PROSITE-ProRule" id="PRU00289"/>
    </source>
</evidence>
<protein>
    <submittedName>
        <fullName evidence="8">Type VII secretion protein EssC</fullName>
    </submittedName>
</protein>
<dbReference type="STRING" id="1811193.A0O21_08375"/>
<name>A0A172Q977_9STRE</name>
<feature type="transmembrane region" description="Helical" evidence="6">
    <location>
        <begin position="223"/>
        <end position="243"/>
    </location>
</feature>
<evidence type="ECO:0000259" key="7">
    <source>
        <dbReference type="PROSITE" id="PS50901"/>
    </source>
</evidence>
<keyword evidence="6" id="KW-0472">Membrane</keyword>
<feature type="transmembrane region" description="Helical" evidence="6">
    <location>
        <begin position="249"/>
        <end position="269"/>
    </location>
</feature>
<dbReference type="GO" id="GO:0005524">
    <property type="term" value="F:ATP binding"/>
    <property type="evidence" value="ECO:0007669"/>
    <property type="project" value="UniProtKB-UniRule"/>
</dbReference>
<dbReference type="GO" id="GO:0003677">
    <property type="term" value="F:DNA binding"/>
    <property type="evidence" value="ECO:0007669"/>
    <property type="project" value="InterPro"/>
</dbReference>
<dbReference type="SUPFAM" id="SSF52540">
    <property type="entry name" value="P-loop containing nucleoside triphosphate hydrolases"/>
    <property type="match status" value="2"/>
</dbReference>
<dbReference type="NCBIfam" id="TIGR03928">
    <property type="entry name" value="T7_EssCb_Firm"/>
    <property type="match status" value="1"/>
</dbReference>
<evidence type="ECO:0000256" key="6">
    <source>
        <dbReference type="SAM" id="Phobius"/>
    </source>
</evidence>
<dbReference type="RefSeq" id="WP_067064213.1">
    <property type="nucleotide sequence ID" value="NZ_CP014699.1"/>
</dbReference>
<evidence type="ECO:0000256" key="2">
    <source>
        <dbReference type="ARBA" id="ARBA00022741"/>
    </source>
</evidence>
<feature type="domain" description="FtsK" evidence="7">
    <location>
        <begin position="641"/>
        <end position="836"/>
    </location>
</feature>
<dbReference type="Pfam" id="PF01580">
    <property type="entry name" value="FtsK_SpoIIIE"/>
    <property type="match status" value="2"/>
</dbReference>
<evidence type="ECO:0000256" key="1">
    <source>
        <dbReference type="ARBA" id="ARBA00022737"/>
    </source>
</evidence>
<keyword evidence="6" id="KW-1133">Transmembrane helix</keyword>
<reference evidence="8 9" key="1">
    <citation type="journal article" date="2016" name="Int. J. Syst. Evol. Microbiol.">
        <title>Streptococcuspantholopis sp. nov., isolated from faeces of the Tibetan antelope (Pantholops hodgsonii).</title>
        <authorList>
            <person name="Bai X."/>
            <person name="Xiong Y."/>
            <person name="Lu S."/>
            <person name="Jin D."/>
            <person name="Lai X."/>
            <person name="Yang J."/>
            <person name="Niu L."/>
            <person name="Hu S."/>
            <person name="Meng X."/>
            <person name="Pu J."/>
            <person name="Ye C."/>
            <person name="Xu J."/>
        </authorList>
    </citation>
    <scope>NUCLEOTIDE SEQUENCE [LARGE SCALE GENOMIC DNA]</scope>
    <source>
        <strain evidence="8 9">TA 26</strain>
    </source>
</reference>
<accession>A0A172Q977</accession>
<evidence type="ECO:0000256" key="3">
    <source>
        <dbReference type="ARBA" id="ARBA00022840"/>
    </source>
</evidence>
<dbReference type="EMBL" id="CP014699">
    <property type="protein sequence ID" value="AND80016.1"/>
    <property type="molecule type" value="Genomic_DNA"/>
</dbReference>
<evidence type="ECO:0000313" key="9">
    <source>
        <dbReference type="Proteomes" id="UP000077317"/>
    </source>
</evidence>
<dbReference type="InterPro" id="IPR003593">
    <property type="entry name" value="AAA+_ATPase"/>
</dbReference>
<dbReference type="CDD" id="cd01127">
    <property type="entry name" value="TrwB_TraG_TraD_VirD4"/>
    <property type="match status" value="1"/>
</dbReference>
<dbReference type="OrthoDB" id="9807790at2"/>
<evidence type="ECO:0000313" key="8">
    <source>
        <dbReference type="EMBL" id="AND80016.1"/>
    </source>
</evidence>
<dbReference type="PANTHER" id="PTHR22683">
    <property type="entry name" value="SPORULATION PROTEIN RELATED"/>
    <property type="match status" value="1"/>
</dbReference>
<organism evidence="8 9">
    <name type="scientific">Streptococcus pantholopis</name>
    <dbReference type="NCBI Taxonomy" id="1811193"/>
    <lineage>
        <taxon>Bacteria</taxon>
        <taxon>Bacillati</taxon>
        <taxon>Bacillota</taxon>
        <taxon>Bacilli</taxon>
        <taxon>Lactobacillales</taxon>
        <taxon>Streptococcaceae</taxon>
        <taxon>Streptococcus</taxon>
    </lineage>
</organism>
<keyword evidence="6" id="KW-0812">Transmembrane</keyword>
<keyword evidence="2 5" id="KW-0547">Nucleotide-binding</keyword>
<reference evidence="9" key="2">
    <citation type="submission" date="2016-03" db="EMBL/GenBank/DDBJ databases">
        <title>Streptococcus antelopensis sp. nov., isolated from the feces of the Tibetan antelope (Pantholops hodgsonii) in Hoh Xil National Nature Reserve, Qinghai, China.</title>
        <authorList>
            <person name="Bai X."/>
        </authorList>
    </citation>
    <scope>NUCLEOTIDE SEQUENCE [LARGE SCALE GENOMIC DNA]</scope>
    <source>
        <strain evidence="9">TA 26</strain>
    </source>
</reference>
<dbReference type="InterPro" id="IPR023839">
    <property type="entry name" value="Firmicutes_EssC_C"/>
</dbReference>
<dbReference type="InterPro" id="IPR002543">
    <property type="entry name" value="FtsK_dom"/>
</dbReference>
<dbReference type="SMART" id="SM00382">
    <property type="entry name" value="AAA"/>
    <property type="match status" value="2"/>
</dbReference>
<dbReference type="Proteomes" id="UP000077317">
    <property type="component" value="Chromosome"/>
</dbReference>
<dbReference type="InterPro" id="IPR050206">
    <property type="entry name" value="FtsK/SpoIIIE/SftA"/>
</dbReference>
<keyword evidence="9" id="KW-1185">Reference proteome</keyword>
<dbReference type="PANTHER" id="PTHR22683:SF1">
    <property type="entry name" value="TYPE VII SECRETION SYSTEM PROTEIN ESSC"/>
    <property type="match status" value="1"/>
</dbReference>
<evidence type="ECO:0000256" key="4">
    <source>
        <dbReference type="ARBA" id="ARBA00045564"/>
    </source>
</evidence>
<comment type="function">
    <text evidence="4">Essential cell division protein that coordinates cell division and chromosome segregation. The N-terminus is involved in assembly of the cell-division machinery. The C-terminus functions as a DNA motor that moves dsDNA in an ATP-dependent manner towards the difSL recombination site, which is located within the replication terminus region. Required for activation of the XerS recombinase, allowing activation of chromosome unlinking by recombination.</text>
</comment>
<keyword evidence="3 5" id="KW-0067">ATP-binding</keyword>
<feature type="domain" description="FtsK" evidence="7">
    <location>
        <begin position="987"/>
        <end position="1175"/>
    </location>
</feature>
<proteinExistence type="predicted"/>
<feature type="binding site" evidence="5">
    <location>
        <begin position="1005"/>
        <end position="1012"/>
    </location>
    <ligand>
        <name>ATP</name>
        <dbReference type="ChEBI" id="CHEBI:30616"/>
    </ligand>
</feature>
<dbReference type="Gene3D" id="3.40.50.300">
    <property type="entry name" value="P-loop containing nucleotide triphosphate hydrolases"/>
    <property type="match status" value="2"/>
</dbReference>
<feature type="binding site" evidence="5">
    <location>
        <begin position="662"/>
        <end position="669"/>
    </location>
    <ligand>
        <name>ATP</name>
        <dbReference type="ChEBI" id="CHEBI:30616"/>
    </ligand>
</feature>